<feature type="region of interest" description="Disordered" evidence="1">
    <location>
        <begin position="205"/>
        <end position="229"/>
    </location>
</feature>
<gene>
    <name evidence="3" type="ORF">E2C01_014755</name>
</gene>
<dbReference type="Proteomes" id="UP000324222">
    <property type="component" value="Unassembled WGS sequence"/>
</dbReference>
<evidence type="ECO:0000259" key="2">
    <source>
        <dbReference type="Pfam" id="PF16158"/>
    </source>
</evidence>
<dbReference type="PANTHER" id="PTHR20930">
    <property type="entry name" value="OVARIAN CARCINOMA ANTIGEN CA125-RELATED"/>
    <property type="match status" value="1"/>
</dbReference>
<dbReference type="Pfam" id="PF16158">
    <property type="entry name" value="N_BRCA1_IG"/>
    <property type="match status" value="1"/>
</dbReference>
<protein>
    <recommendedName>
        <fullName evidence="2">Nbr1 FW domain-containing protein</fullName>
    </recommendedName>
</protein>
<sequence length="307" mass="34314">MVKLKSVLRLLDVEKNMRAQGKVLAKMEGLRKKQTCTSEELSKLRKVVDKHHKAADKHHEMDQRQLRRSERKATYLKAGKTRKIDIDAKAFPVDPSLLHKALLELESLAEDSPSESHCSATIGYDAFYVRDITYPDGSQVPPGARFEKTWRVLNSGLMTWNEKGRVFGNQIWCAVHVSNSTDANCETQTTCANTEVGPDVAQATISEESEKKESIETETSEEQSSLSEEDVPVFVDATKDTNKMESSVTKSTIAPTSDAIHESSAEPPTLEQQACQSSEYEVGIIENYYDAEDPAEDDTQVTFIEYS</sequence>
<organism evidence="3 4">
    <name type="scientific">Portunus trituberculatus</name>
    <name type="common">Swimming crab</name>
    <name type="synonym">Neptunus trituberculatus</name>
    <dbReference type="NCBI Taxonomy" id="210409"/>
    <lineage>
        <taxon>Eukaryota</taxon>
        <taxon>Metazoa</taxon>
        <taxon>Ecdysozoa</taxon>
        <taxon>Arthropoda</taxon>
        <taxon>Crustacea</taxon>
        <taxon>Multicrustacea</taxon>
        <taxon>Malacostraca</taxon>
        <taxon>Eumalacostraca</taxon>
        <taxon>Eucarida</taxon>
        <taxon>Decapoda</taxon>
        <taxon>Pleocyemata</taxon>
        <taxon>Brachyura</taxon>
        <taxon>Eubrachyura</taxon>
        <taxon>Portunoidea</taxon>
        <taxon>Portunidae</taxon>
        <taxon>Portuninae</taxon>
        <taxon>Portunus</taxon>
    </lineage>
</organism>
<feature type="domain" description="Nbr1 FW" evidence="2">
    <location>
        <begin position="133"/>
        <end position="194"/>
    </location>
</feature>
<name>A0A5B7DJM2_PORTR</name>
<evidence type="ECO:0000313" key="4">
    <source>
        <dbReference type="Proteomes" id="UP000324222"/>
    </source>
</evidence>
<reference evidence="3 4" key="1">
    <citation type="submission" date="2019-05" db="EMBL/GenBank/DDBJ databases">
        <title>Another draft genome of Portunus trituberculatus and its Hox gene families provides insights of decapod evolution.</title>
        <authorList>
            <person name="Jeong J.-H."/>
            <person name="Song I."/>
            <person name="Kim S."/>
            <person name="Choi T."/>
            <person name="Kim D."/>
            <person name="Ryu S."/>
            <person name="Kim W."/>
        </authorList>
    </citation>
    <scope>NUCLEOTIDE SEQUENCE [LARGE SCALE GENOMIC DNA]</scope>
    <source>
        <tissue evidence="3">Muscle</tissue>
    </source>
</reference>
<feature type="compositionally biased region" description="Polar residues" evidence="1">
    <location>
        <begin position="244"/>
        <end position="255"/>
    </location>
</feature>
<feature type="compositionally biased region" description="Acidic residues" evidence="1">
    <location>
        <begin position="216"/>
        <end position="229"/>
    </location>
</feature>
<dbReference type="PANTHER" id="PTHR20930:SF0">
    <property type="entry name" value="PROTEIN ILRUN"/>
    <property type="match status" value="1"/>
</dbReference>
<dbReference type="Gene3D" id="2.60.40.10">
    <property type="entry name" value="Immunoglobulins"/>
    <property type="match status" value="1"/>
</dbReference>
<proteinExistence type="predicted"/>
<accession>A0A5B7DJM2</accession>
<evidence type="ECO:0000256" key="1">
    <source>
        <dbReference type="SAM" id="MobiDB-lite"/>
    </source>
</evidence>
<dbReference type="EMBL" id="VSRR010001014">
    <property type="protein sequence ID" value="MPC21761.1"/>
    <property type="molecule type" value="Genomic_DNA"/>
</dbReference>
<keyword evidence="4" id="KW-1185">Reference proteome</keyword>
<comment type="caution">
    <text evidence="3">The sequence shown here is derived from an EMBL/GenBank/DDBJ whole genome shotgun (WGS) entry which is preliminary data.</text>
</comment>
<dbReference type="InterPro" id="IPR032350">
    <property type="entry name" value="Nbr1_FW"/>
</dbReference>
<feature type="region of interest" description="Disordered" evidence="1">
    <location>
        <begin position="243"/>
        <end position="276"/>
    </location>
</feature>
<evidence type="ECO:0000313" key="3">
    <source>
        <dbReference type="EMBL" id="MPC21761.1"/>
    </source>
</evidence>
<dbReference type="AlphaFoldDB" id="A0A5B7DJM2"/>
<dbReference type="OrthoDB" id="6355654at2759"/>
<dbReference type="InterPro" id="IPR013783">
    <property type="entry name" value="Ig-like_fold"/>
</dbReference>